<dbReference type="InterPro" id="IPR006620">
    <property type="entry name" value="Pro_4_hyd_alph"/>
</dbReference>
<dbReference type="InterPro" id="IPR044862">
    <property type="entry name" value="Pro_4_hyd_alph_FE2OG_OXY"/>
</dbReference>
<dbReference type="Proteomes" id="UP000267821">
    <property type="component" value="Unassembled WGS sequence"/>
</dbReference>
<dbReference type="GO" id="GO:0004656">
    <property type="term" value="F:procollagen-proline 4-dioxygenase activity"/>
    <property type="evidence" value="ECO:0007669"/>
    <property type="project" value="TreeGrafter"/>
</dbReference>
<feature type="domain" description="Fe2OG dioxygenase" evidence="7">
    <location>
        <begin position="140"/>
        <end position="261"/>
    </location>
</feature>
<name>A0A3N4LSM0_9PEZI</name>
<sequence length="263" mass="28975">MPPKNKKSPYAAAASSTPNPTAVPVQRISWPPLYLPPPLIRSTHLTLDPLLPDQIYLIPSFFPASLCNTYTRFLCTLPLATTPSKPKRGEAVRVNDRFQINDPGLAKELWVGTGLAELITGGKVANKQAMEQRWGGEVVGLSPNIRIYRYGKGQFFDKHYDESNVLQLPIAQGQKQTKCHTTYTLLLYLTAPPEVAGGETIFYHELPKQPGKKGSGGTDVIKVELAKGMALLHKHGRDCLLHEGAIVTDGEKWVLRTDLVVRG</sequence>
<dbReference type="AlphaFoldDB" id="A0A3N4LSM0"/>
<keyword evidence="5" id="KW-0408">Iron</keyword>
<keyword evidence="2" id="KW-0479">Metal-binding</keyword>
<comment type="cofactor">
    <cofactor evidence="1">
        <name>L-ascorbate</name>
        <dbReference type="ChEBI" id="CHEBI:38290"/>
    </cofactor>
</comment>
<dbReference type="PROSITE" id="PS51471">
    <property type="entry name" value="FE2OG_OXY"/>
    <property type="match status" value="1"/>
</dbReference>
<evidence type="ECO:0000256" key="5">
    <source>
        <dbReference type="ARBA" id="ARBA00023004"/>
    </source>
</evidence>
<dbReference type="SMART" id="SM00702">
    <property type="entry name" value="P4Hc"/>
    <property type="match status" value="1"/>
</dbReference>
<evidence type="ECO:0000256" key="4">
    <source>
        <dbReference type="ARBA" id="ARBA00023002"/>
    </source>
</evidence>
<dbReference type="PANTHER" id="PTHR10869:SF236">
    <property type="entry name" value="PROLYL 4-HYDROXYLASE ALPHA SUBUNIT DOMAIN-CONTAINING PROTEIN"/>
    <property type="match status" value="1"/>
</dbReference>
<feature type="compositionally biased region" description="Low complexity" evidence="6">
    <location>
        <begin position="8"/>
        <end position="22"/>
    </location>
</feature>
<keyword evidence="3" id="KW-0223">Dioxygenase</keyword>
<accession>A0A3N4LSM0</accession>
<dbReference type="EMBL" id="ML121541">
    <property type="protein sequence ID" value="RPB24539.1"/>
    <property type="molecule type" value="Genomic_DNA"/>
</dbReference>
<dbReference type="InterPro" id="IPR045054">
    <property type="entry name" value="P4HA-like"/>
</dbReference>
<evidence type="ECO:0000313" key="9">
    <source>
        <dbReference type="Proteomes" id="UP000267821"/>
    </source>
</evidence>
<feature type="region of interest" description="Disordered" evidence="6">
    <location>
        <begin position="1"/>
        <end position="23"/>
    </location>
</feature>
<dbReference type="Gene3D" id="2.60.120.620">
    <property type="entry name" value="q2cbj1_9rhob like domain"/>
    <property type="match status" value="1"/>
</dbReference>
<gene>
    <name evidence="8" type="ORF">L211DRAFT_784870</name>
</gene>
<reference evidence="8 9" key="1">
    <citation type="journal article" date="2018" name="Nat. Ecol. Evol.">
        <title>Pezizomycetes genomes reveal the molecular basis of ectomycorrhizal truffle lifestyle.</title>
        <authorList>
            <person name="Murat C."/>
            <person name="Payen T."/>
            <person name="Noel B."/>
            <person name="Kuo A."/>
            <person name="Morin E."/>
            <person name="Chen J."/>
            <person name="Kohler A."/>
            <person name="Krizsan K."/>
            <person name="Balestrini R."/>
            <person name="Da Silva C."/>
            <person name="Montanini B."/>
            <person name="Hainaut M."/>
            <person name="Levati E."/>
            <person name="Barry K.W."/>
            <person name="Belfiori B."/>
            <person name="Cichocki N."/>
            <person name="Clum A."/>
            <person name="Dockter R.B."/>
            <person name="Fauchery L."/>
            <person name="Guy J."/>
            <person name="Iotti M."/>
            <person name="Le Tacon F."/>
            <person name="Lindquist E.A."/>
            <person name="Lipzen A."/>
            <person name="Malagnac F."/>
            <person name="Mello A."/>
            <person name="Molinier V."/>
            <person name="Miyauchi S."/>
            <person name="Poulain J."/>
            <person name="Riccioni C."/>
            <person name="Rubini A."/>
            <person name="Sitrit Y."/>
            <person name="Splivallo R."/>
            <person name="Traeger S."/>
            <person name="Wang M."/>
            <person name="Zifcakova L."/>
            <person name="Wipf D."/>
            <person name="Zambonelli A."/>
            <person name="Paolocci F."/>
            <person name="Nowrousian M."/>
            <person name="Ottonello S."/>
            <person name="Baldrian P."/>
            <person name="Spatafora J.W."/>
            <person name="Henrissat B."/>
            <person name="Nagy L.G."/>
            <person name="Aury J.M."/>
            <person name="Wincker P."/>
            <person name="Grigoriev I.V."/>
            <person name="Bonfante P."/>
            <person name="Martin F.M."/>
        </authorList>
    </citation>
    <scope>NUCLEOTIDE SEQUENCE [LARGE SCALE GENOMIC DNA]</scope>
    <source>
        <strain evidence="8 9">ATCC MYA-4762</strain>
    </source>
</reference>
<dbReference type="PANTHER" id="PTHR10869">
    <property type="entry name" value="PROLYL 4-HYDROXYLASE ALPHA SUBUNIT"/>
    <property type="match status" value="1"/>
</dbReference>
<dbReference type="InParanoid" id="A0A3N4LSM0"/>
<dbReference type="GO" id="GO:0005783">
    <property type="term" value="C:endoplasmic reticulum"/>
    <property type="evidence" value="ECO:0007669"/>
    <property type="project" value="TreeGrafter"/>
</dbReference>
<protein>
    <recommendedName>
        <fullName evidence="7">Fe2OG dioxygenase domain-containing protein</fullName>
    </recommendedName>
</protein>
<dbReference type="InterPro" id="IPR005123">
    <property type="entry name" value="Oxoglu/Fe-dep_dioxygenase_dom"/>
</dbReference>
<keyword evidence="9" id="KW-1185">Reference proteome</keyword>
<dbReference type="GO" id="GO:0031418">
    <property type="term" value="F:L-ascorbic acid binding"/>
    <property type="evidence" value="ECO:0007669"/>
    <property type="project" value="InterPro"/>
</dbReference>
<dbReference type="Pfam" id="PF13640">
    <property type="entry name" value="2OG-FeII_Oxy_3"/>
    <property type="match status" value="1"/>
</dbReference>
<evidence type="ECO:0000259" key="7">
    <source>
        <dbReference type="PROSITE" id="PS51471"/>
    </source>
</evidence>
<organism evidence="8 9">
    <name type="scientific">Terfezia boudieri ATCC MYA-4762</name>
    <dbReference type="NCBI Taxonomy" id="1051890"/>
    <lineage>
        <taxon>Eukaryota</taxon>
        <taxon>Fungi</taxon>
        <taxon>Dikarya</taxon>
        <taxon>Ascomycota</taxon>
        <taxon>Pezizomycotina</taxon>
        <taxon>Pezizomycetes</taxon>
        <taxon>Pezizales</taxon>
        <taxon>Pezizaceae</taxon>
        <taxon>Terfezia</taxon>
    </lineage>
</organism>
<evidence type="ECO:0000256" key="6">
    <source>
        <dbReference type="SAM" id="MobiDB-lite"/>
    </source>
</evidence>
<evidence type="ECO:0000256" key="1">
    <source>
        <dbReference type="ARBA" id="ARBA00001961"/>
    </source>
</evidence>
<keyword evidence="4" id="KW-0560">Oxidoreductase</keyword>
<proteinExistence type="predicted"/>
<evidence type="ECO:0000256" key="2">
    <source>
        <dbReference type="ARBA" id="ARBA00022723"/>
    </source>
</evidence>
<dbReference type="OrthoDB" id="69177at2759"/>
<evidence type="ECO:0000313" key="8">
    <source>
        <dbReference type="EMBL" id="RPB24539.1"/>
    </source>
</evidence>
<evidence type="ECO:0000256" key="3">
    <source>
        <dbReference type="ARBA" id="ARBA00022964"/>
    </source>
</evidence>
<dbReference type="GO" id="GO:0005506">
    <property type="term" value="F:iron ion binding"/>
    <property type="evidence" value="ECO:0007669"/>
    <property type="project" value="InterPro"/>
</dbReference>
<dbReference type="FunFam" id="2.60.120.620:FF:000021">
    <property type="entry name" value="WGS project CABT00000000 data, contig 2.8"/>
    <property type="match status" value="1"/>
</dbReference>